<dbReference type="Pfam" id="PF13426">
    <property type="entry name" value="PAS_9"/>
    <property type="match status" value="2"/>
</dbReference>
<dbReference type="PANTHER" id="PTHR43304">
    <property type="entry name" value="PHYTOCHROME-LIKE PROTEIN CPH1"/>
    <property type="match status" value="1"/>
</dbReference>
<evidence type="ECO:0000256" key="5">
    <source>
        <dbReference type="ARBA" id="ARBA00022777"/>
    </source>
</evidence>
<dbReference type="InterPro" id="IPR013655">
    <property type="entry name" value="PAS_fold_3"/>
</dbReference>
<feature type="transmembrane region" description="Helical" evidence="7">
    <location>
        <begin position="127"/>
        <end position="150"/>
    </location>
</feature>
<dbReference type="Gene3D" id="1.10.287.130">
    <property type="match status" value="1"/>
</dbReference>
<keyword evidence="4" id="KW-0808">Transferase</keyword>
<dbReference type="SMART" id="SM00091">
    <property type="entry name" value="PAS"/>
    <property type="match status" value="4"/>
</dbReference>
<dbReference type="Proteomes" id="UP001528672">
    <property type="component" value="Unassembled WGS sequence"/>
</dbReference>
<protein>
    <recommendedName>
        <fullName evidence="2">histidine kinase</fullName>
        <ecNumber evidence="2">2.7.13.3</ecNumber>
    </recommendedName>
</protein>
<dbReference type="RefSeq" id="WP_273926117.1">
    <property type="nucleotide sequence ID" value="NZ_JAQSIO010000002.1"/>
</dbReference>
<evidence type="ECO:0000256" key="6">
    <source>
        <dbReference type="SAM" id="Coils"/>
    </source>
</evidence>
<accession>A0ABT5MD38</accession>
<dbReference type="SUPFAM" id="SSF55874">
    <property type="entry name" value="ATPase domain of HSP90 chaperone/DNA topoisomerase II/histidine kinase"/>
    <property type="match status" value="1"/>
</dbReference>
<keyword evidence="3" id="KW-0597">Phosphoprotein</keyword>
<evidence type="ECO:0000259" key="9">
    <source>
        <dbReference type="PROSITE" id="PS50112"/>
    </source>
</evidence>
<organism evidence="11 12">
    <name type="scientific">Curvibacter microcysteis</name>
    <dbReference type="NCBI Taxonomy" id="3026419"/>
    <lineage>
        <taxon>Bacteria</taxon>
        <taxon>Pseudomonadati</taxon>
        <taxon>Pseudomonadota</taxon>
        <taxon>Betaproteobacteria</taxon>
        <taxon>Burkholderiales</taxon>
        <taxon>Comamonadaceae</taxon>
        <taxon>Curvibacter</taxon>
    </lineage>
</organism>
<dbReference type="CDD" id="cd00082">
    <property type="entry name" value="HisKA"/>
    <property type="match status" value="1"/>
</dbReference>
<dbReference type="InterPro" id="IPR003661">
    <property type="entry name" value="HisK_dim/P_dom"/>
</dbReference>
<feature type="transmembrane region" description="Helical" evidence="7">
    <location>
        <begin position="26"/>
        <end position="48"/>
    </location>
</feature>
<dbReference type="PANTHER" id="PTHR43304:SF1">
    <property type="entry name" value="PAC DOMAIN-CONTAINING PROTEIN"/>
    <property type="match status" value="1"/>
</dbReference>
<dbReference type="InterPro" id="IPR013656">
    <property type="entry name" value="PAS_4"/>
</dbReference>
<comment type="catalytic activity">
    <reaction evidence="1">
        <text>ATP + protein L-histidine = ADP + protein N-phospho-L-histidine.</text>
        <dbReference type="EC" id="2.7.13.3"/>
    </reaction>
</comment>
<feature type="transmembrane region" description="Helical" evidence="7">
    <location>
        <begin position="162"/>
        <end position="181"/>
    </location>
</feature>
<feature type="domain" description="PAC" evidence="10">
    <location>
        <begin position="271"/>
        <end position="325"/>
    </location>
</feature>
<dbReference type="InterPro" id="IPR005467">
    <property type="entry name" value="His_kinase_dom"/>
</dbReference>
<gene>
    <name evidence="11" type="ORF">PSQ39_07665</name>
</gene>
<dbReference type="PROSITE" id="PS50109">
    <property type="entry name" value="HIS_KIN"/>
    <property type="match status" value="1"/>
</dbReference>
<dbReference type="EMBL" id="JAQSIO010000002">
    <property type="protein sequence ID" value="MDD0814503.1"/>
    <property type="molecule type" value="Genomic_DNA"/>
</dbReference>
<dbReference type="InterPro" id="IPR035965">
    <property type="entry name" value="PAS-like_dom_sf"/>
</dbReference>
<feature type="coiled-coil region" evidence="6">
    <location>
        <begin position="941"/>
        <end position="993"/>
    </location>
</feature>
<dbReference type="InterPro" id="IPR001610">
    <property type="entry name" value="PAC"/>
</dbReference>
<dbReference type="InterPro" id="IPR052162">
    <property type="entry name" value="Sensor_kinase/Photoreceptor"/>
</dbReference>
<feature type="domain" description="Histidine kinase" evidence="8">
    <location>
        <begin position="1002"/>
        <end position="1233"/>
    </location>
</feature>
<dbReference type="SUPFAM" id="SSF55785">
    <property type="entry name" value="PYP-like sensor domain (PAS domain)"/>
    <property type="match status" value="6"/>
</dbReference>
<evidence type="ECO:0000256" key="7">
    <source>
        <dbReference type="SAM" id="Phobius"/>
    </source>
</evidence>
<name>A0ABT5MD38_9BURK</name>
<dbReference type="Pfam" id="PF08448">
    <property type="entry name" value="PAS_4"/>
    <property type="match status" value="3"/>
</dbReference>
<evidence type="ECO:0000256" key="2">
    <source>
        <dbReference type="ARBA" id="ARBA00012438"/>
    </source>
</evidence>
<dbReference type="SMART" id="SM00387">
    <property type="entry name" value="HATPase_c"/>
    <property type="match status" value="1"/>
</dbReference>
<keyword evidence="7" id="KW-1133">Transmembrane helix</keyword>
<evidence type="ECO:0000259" key="8">
    <source>
        <dbReference type="PROSITE" id="PS50109"/>
    </source>
</evidence>
<keyword evidence="5" id="KW-0418">Kinase</keyword>
<dbReference type="EC" id="2.7.13.3" evidence="2"/>
<dbReference type="Pfam" id="PF08447">
    <property type="entry name" value="PAS_3"/>
    <property type="match status" value="1"/>
</dbReference>
<dbReference type="SUPFAM" id="SSF47384">
    <property type="entry name" value="Homodimeric domain of signal transducing histidine kinase"/>
    <property type="match status" value="1"/>
</dbReference>
<keyword evidence="6" id="KW-0175">Coiled coil</keyword>
<evidence type="ECO:0000256" key="1">
    <source>
        <dbReference type="ARBA" id="ARBA00000085"/>
    </source>
</evidence>
<dbReference type="CDD" id="cd00130">
    <property type="entry name" value="PAS"/>
    <property type="match status" value="4"/>
</dbReference>
<dbReference type="NCBIfam" id="TIGR00229">
    <property type="entry name" value="sensory_box"/>
    <property type="match status" value="4"/>
</dbReference>
<comment type="caution">
    <text evidence="11">The sequence shown here is derived from an EMBL/GenBank/DDBJ whole genome shotgun (WGS) entry which is preliminary data.</text>
</comment>
<feature type="domain" description="PAS" evidence="9">
    <location>
        <begin position="448"/>
        <end position="503"/>
    </location>
</feature>
<dbReference type="PROSITE" id="PS50112">
    <property type="entry name" value="PAS"/>
    <property type="match status" value="3"/>
</dbReference>
<dbReference type="Gene3D" id="3.30.565.10">
    <property type="entry name" value="Histidine kinase-like ATPase, C-terminal domain"/>
    <property type="match status" value="1"/>
</dbReference>
<proteinExistence type="predicted"/>
<feature type="transmembrane region" description="Helical" evidence="7">
    <location>
        <begin position="85"/>
        <end position="115"/>
    </location>
</feature>
<evidence type="ECO:0000256" key="4">
    <source>
        <dbReference type="ARBA" id="ARBA00022679"/>
    </source>
</evidence>
<dbReference type="Gene3D" id="3.30.450.20">
    <property type="entry name" value="PAS domain"/>
    <property type="match status" value="6"/>
</dbReference>
<evidence type="ECO:0000256" key="3">
    <source>
        <dbReference type="ARBA" id="ARBA00022553"/>
    </source>
</evidence>
<dbReference type="PROSITE" id="PS50113">
    <property type="entry name" value="PAC"/>
    <property type="match status" value="4"/>
</dbReference>
<feature type="domain" description="PAC" evidence="10">
    <location>
        <begin position="523"/>
        <end position="574"/>
    </location>
</feature>
<dbReference type="SMART" id="SM00086">
    <property type="entry name" value="PAC"/>
    <property type="match status" value="6"/>
</dbReference>
<feature type="domain" description="PAC" evidence="10">
    <location>
        <begin position="774"/>
        <end position="826"/>
    </location>
</feature>
<sequence length="1249" mass="138721">MAATDASNFTDVRADISSAMLARKQAYLKVLAGLTMGAASLVMVSHLYSGMSPWQALLGSGCALVAGALSLYLHRWRQPHAAALVLLVGALVWIGWITVLTGGARSVVVGAYITIGALAGWMLGRRWMLALMLSSLTLLLGMELFFSDWVQLQRVADNPQRVLVGLVVVFGLCGSLLYLVFRESDLQLEGLRQARQAQLTTNQHFELIANNVPGLMSHWGRDMRCRWLNARYLSVMRRSAADCIGRSMDELWSPSVCEEAKPYIAQVLAGQEVRYETVQRMDNGQARVWLVQLVPDRLPSGEVDGWFGLLRDVTSQHQAAQAMHESRQRLGLAVDLAGLVYWELERDSEVLRWGMDVDRREGAAHWTWSRYLGVLHPEDRDRVASDMSAAWREGQLSAHYRYLDADGATQWAMVKAQVRPGDAGGLRMIGVWQNITEAELAQRALAASEARLQSMLDNTPAVAVQQFDRDGRVLYWNRASEQLTGLSAEVCVGQSLSALLWPQGVDPRWVEGWRQVLAGDAVAPFELNFRRSDGDERSVLCSLFALLERSGEQRLVAMTVDLTERRRAADALRQVQQSFESVFLESPTPARIFAADGHNQTLACNDAFCELFGLGREVLMSRSMRELNLHFDPEARDAVLATLLREGRVQNEELVIRTERGEQRTVLTSMLPVTWHGQPAWMSQLVDITERKRAEEDLRANRRLLEWVIDALPMCIFAKDTQSRYVMVNQAMADFMCSTKEALTYRHTADVAAVDKSRSLADDAWVFSHRKALIQPDVELRGPRGEPAPFHSVKVPLFDERGELQGLLGINRNIAEEKRARAVLEASEQRLAVMFQHSPAALAMIDAKGIYRSVNEAWLRLFAYPEAQVLGRSSPEFGLFVDAADRVALYQQMRGQQRVDQLELDLRRADGQVLRCVASGRTLLINGERMHLYGIVDVSDQRRAQRQMEQMNQLLEQSVAQRTQALTEANGELKQALESLHTAQEELLRSEKHAALGRMVAGVAHELNTPIGNSVLVATTLGAEVDAFARQAQQGLTRSALSSHVQQTRDAVDMLVKNLSRAADLISTFKQVAADQTSLQRRPFELGEMVQEILQMHRPLMRTHEVQVQAHVPQPVAMDSYPGPLGQVLVNLMTNAMLHAYEGVKGGVVDIQALSRRPGWVDIEVRDHGQGIEPEALRRIFDPFYTTKLGRGGTGLGLAICQTLVTRVLGGELQVQSVLGEGTCFVMSLPVLAPVVSSGAGVELPGGAA</sequence>
<keyword evidence="7" id="KW-0812">Transmembrane</keyword>
<feature type="domain" description="PAS" evidence="9">
    <location>
        <begin position="827"/>
        <end position="894"/>
    </location>
</feature>
<dbReference type="InterPro" id="IPR004358">
    <property type="entry name" value="Sig_transdc_His_kin-like_C"/>
</dbReference>
<dbReference type="InterPro" id="IPR000014">
    <property type="entry name" value="PAS"/>
</dbReference>
<feature type="domain" description="PAS" evidence="9">
    <location>
        <begin position="576"/>
        <end position="643"/>
    </location>
</feature>
<dbReference type="InterPro" id="IPR036890">
    <property type="entry name" value="HATPase_C_sf"/>
</dbReference>
<dbReference type="InterPro" id="IPR036097">
    <property type="entry name" value="HisK_dim/P_sf"/>
</dbReference>
<feature type="domain" description="PAC" evidence="10">
    <location>
        <begin position="396"/>
        <end position="447"/>
    </location>
</feature>
<dbReference type="Pfam" id="PF02518">
    <property type="entry name" value="HATPase_c"/>
    <property type="match status" value="1"/>
</dbReference>
<dbReference type="PRINTS" id="PR00344">
    <property type="entry name" value="BCTRLSENSOR"/>
</dbReference>
<evidence type="ECO:0000313" key="11">
    <source>
        <dbReference type="EMBL" id="MDD0814503.1"/>
    </source>
</evidence>
<evidence type="ECO:0000259" key="10">
    <source>
        <dbReference type="PROSITE" id="PS50113"/>
    </source>
</evidence>
<evidence type="ECO:0000313" key="12">
    <source>
        <dbReference type="Proteomes" id="UP001528672"/>
    </source>
</evidence>
<dbReference type="InterPro" id="IPR000700">
    <property type="entry name" value="PAS-assoc_C"/>
</dbReference>
<keyword evidence="12" id="KW-1185">Reference proteome</keyword>
<feature type="transmembrane region" description="Helical" evidence="7">
    <location>
        <begin position="54"/>
        <end position="73"/>
    </location>
</feature>
<reference evidence="11 12" key="1">
    <citation type="submission" date="2023-02" db="EMBL/GenBank/DDBJ databases">
        <title>Bacterial whole genome sequence for Curvibacter sp. HBC28.</title>
        <authorList>
            <person name="Le V."/>
            <person name="Ko S.-R."/>
            <person name="Ahn C.-Y."/>
            <person name="Oh H.-M."/>
        </authorList>
    </citation>
    <scope>NUCLEOTIDE SEQUENCE [LARGE SCALE GENOMIC DNA]</scope>
    <source>
        <strain evidence="11 12">HBC28</strain>
    </source>
</reference>
<keyword evidence="7" id="KW-0472">Membrane</keyword>
<dbReference type="InterPro" id="IPR003594">
    <property type="entry name" value="HATPase_dom"/>
</dbReference>